<dbReference type="AlphaFoldDB" id="A0A5B8S3Z0"/>
<accession>A0A5B8S3Z0</accession>
<name>A0A5B8S3Z0_9SPHN</name>
<sequence length="140" mass="14282">MPTPILSPSGYAATRAVAFADAEGNAVLASGSMPLPVTLGADPTVPLAGTTAVSGTFGPYQPALGREAMLTLAGTWSGTVRVLRSTDGGTTKLPLTIAGAAWAQFTANCCEPIWAETEAAARLWIEVTLASGSLTYRLAQ</sequence>
<dbReference type="EMBL" id="CP042345">
    <property type="protein sequence ID" value="QEA16100.1"/>
    <property type="molecule type" value="Genomic_DNA"/>
</dbReference>
<gene>
    <name evidence="1" type="ORF">FRF71_08100</name>
</gene>
<evidence type="ECO:0000313" key="2">
    <source>
        <dbReference type="Proteomes" id="UP000321172"/>
    </source>
</evidence>
<dbReference type="RefSeq" id="WP_147090132.1">
    <property type="nucleotide sequence ID" value="NZ_BAABJD010000006.1"/>
</dbReference>
<protein>
    <submittedName>
        <fullName evidence="1">Uncharacterized protein</fullName>
    </submittedName>
</protein>
<reference evidence="1 2" key="1">
    <citation type="journal article" date="2013" name="J. Microbiol. Biotechnol.">
        <title>Novosphingobium ginsenosidimutans sp. nov., with the ability to convert ginsenoside.</title>
        <authorList>
            <person name="Kim J.K."/>
            <person name="He D."/>
            <person name="Liu Q.M."/>
            <person name="Park H.Y."/>
            <person name="Jung M.S."/>
            <person name="Yoon M.H."/>
            <person name="Kim S.C."/>
            <person name="Im W.T."/>
        </authorList>
    </citation>
    <scope>NUCLEOTIDE SEQUENCE [LARGE SCALE GENOMIC DNA]</scope>
    <source>
        <strain evidence="1 2">FW-6</strain>
    </source>
</reference>
<organism evidence="1 2">
    <name type="scientific">Novosphingobium ginsenosidimutans</name>
    <dbReference type="NCBI Taxonomy" id="1176536"/>
    <lineage>
        <taxon>Bacteria</taxon>
        <taxon>Pseudomonadati</taxon>
        <taxon>Pseudomonadota</taxon>
        <taxon>Alphaproteobacteria</taxon>
        <taxon>Sphingomonadales</taxon>
        <taxon>Sphingomonadaceae</taxon>
        <taxon>Novosphingobium</taxon>
    </lineage>
</organism>
<dbReference type="Proteomes" id="UP000321172">
    <property type="component" value="Chromosome"/>
</dbReference>
<evidence type="ECO:0000313" key="1">
    <source>
        <dbReference type="EMBL" id="QEA16100.1"/>
    </source>
</evidence>
<dbReference type="OrthoDB" id="7565359at2"/>
<dbReference type="KEGG" id="ngf:FRF71_08100"/>
<proteinExistence type="predicted"/>
<keyword evidence="2" id="KW-1185">Reference proteome</keyword>